<dbReference type="OrthoDB" id="9815944at2"/>
<dbReference type="InterPro" id="IPR003959">
    <property type="entry name" value="ATPase_AAA_core"/>
</dbReference>
<dbReference type="Gene3D" id="3.40.50.300">
    <property type="entry name" value="P-loop containing nucleotide triphosphate hydrolases"/>
    <property type="match status" value="1"/>
</dbReference>
<proteinExistence type="predicted"/>
<dbReference type="RefSeq" id="WP_080996579.1">
    <property type="nucleotide sequence ID" value="NZ_LHVK01000006.1"/>
</dbReference>
<comment type="caution">
    <text evidence="2">The sequence shown here is derived from an EMBL/GenBank/DDBJ whole genome shotgun (WGS) entry which is preliminary data.</text>
</comment>
<keyword evidence="3" id="KW-1185">Reference proteome</keyword>
<dbReference type="Pfam" id="PF13304">
    <property type="entry name" value="AAA_21"/>
    <property type="match status" value="1"/>
</dbReference>
<dbReference type="Proteomes" id="UP000270661">
    <property type="component" value="Unassembled WGS sequence"/>
</dbReference>
<evidence type="ECO:0000313" key="3">
    <source>
        <dbReference type="Proteomes" id="UP000270661"/>
    </source>
</evidence>
<evidence type="ECO:0000313" key="2">
    <source>
        <dbReference type="EMBL" id="RMM54442.1"/>
    </source>
</evidence>
<organism evidence="2 3">
    <name type="scientific">Pseudomonas corrugata</name>
    <dbReference type="NCBI Taxonomy" id="47879"/>
    <lineage>
        <taxon>Bacteria</taxon>
        <taxon>Pseudomonadati</taxon>
        <taxon>Pseudomonadota</taxon>
        <taxon>Gammaproteobacteria</taxon>
        <taxon>Pseudomonadales</taxon>
        <taxon>Pseudomonadaceae</taxon>
        <taxon>Pseudomonas</taxon>
    </lineage>
</organism>
<dbReference type="InterPro" id="IPR051396">
    <property type="entry name" value="Bact_Antivir_Def_Nuclease"/>
</dbReference>
<evidence type="ECO:0000259" key="1">
    <source>
        <dbReference type="Pfam" id="PF13304"/>
    </source>
</evidence>
<dbReference type="PANTHER" id="PTHR43581">
    <property type="entry name" value="ATP/GTP PHOSPHATASE"/>
    <property type="match status" value="1"/>
</dbReference>
<dbReference type="GO" id="GO:0005524">
    <property type="term" value="F:ATP binding"/>
    <property type="evidence" value="ECO:0007669"/>
    <property type="project" value="InterPro"/>
</dbReference>
<feature type="domain" description="ATPase AAA-type core" evidence="1">
    <location>
        <begin position="388"/>
        <end position="458"/>
    </location>
</feature>
<dbReference type="GO" id="GO:0016887">
    <property type="term" value="F:ATP hydrolysis activity"/>
    <property type="evidence" value="ECO:0007669"/>
    <property type="project" value="InterPro"/>
</dbReference>
<sequence>MTWKIKLEDPPDGFDDGINISSSKPNWNDFGFNFHASVNFLYKGEMIFLSAYVLPLNIKEQKPYSYLTGAPSGELKYFVSLLSNPEQYRHLASKLPDSAFIYVLKELHEVSYDRYAGTGKYEHVIQIEPFRLGVLRDQKAYLSLINGFAGAYVKAPLGDAKTPFSFSTLLPGTENFVKLDIGFRHHEHFDDRVHCLIGVNGTGKTNLLARLAVEAAALANRKQDGPSTQLYSENKKLIQYDSSTLDFADDFRFNRVVSYFSDPSSALPRFSSVGVFEYHAFNTTARKETNEFHQNLSYLLVTLLRVTDDRFSQAKSKIFTDALSGIMPMDLLAIPVSNDCPEYCCVADREGKKWSFINQMNGEQRSLDILGTIDITREPSFLSAGSRRAIDLSSGQRSMFHFALHFLTLAGYGTLLIIDEPETYLHPNLVSDYMMFLYSILELTSSMAIIATHSAYIVREVPTHCVHILERKGPDASISRPYLQTLGANVAEISLAVFGDSTIDAYHRKISEILAKTNMSFDQILEDYKDIFNIEMLLEIKDRISNPEEYD</sequence>
<dbReference type="InterPro" id="IPR027417">
    <property type="entry name" value="P-loop_NTPase"/>
</dbReference>
<gene>
    <name evidence="2" type="ORF">ALQ77_02726</name>
</gene>
<name>A0A3M3EZ45_9PSED</name>
<protein>
    <recommendedName>
        <fullName evidence="1">ATPase AAA-type core domain-containing protein</fullName>
    </recommendedName>
</protein>
<dbReference type="AlphaFoldDB" id="A0A3M3EZ45"/>
<accession>A0A3M3EZ45</accession>
<dbReference type="CDD" id="cd00267">
    <property type="entry name" value="ABC_ATPase"/>
    <property type="match status" value="1"/>
</dbReference>
<dbReference type="PANTHER" id="PTHR43581:SF2">
    <property type="entry name" value="EXCINUCLEASE ATPASE SUBUNIT"/>
    <property type="match status" value="1"/>
</dbReference>
<dbReference type="EMBL" id="RBOJ01000019">
    <property type="protein sequence ID" value="RMM54442.1"/>
    <property type="molecule type" value="Genomic_DNA"/>
</dbReference>
<dbReference type="SUPFAM" id="SSF52540">
    <property type="entry name" value="P-loop containing nucleoside triphosphate hydrolases"/>
    <property type="match status" value="1"/>
</dbReference>
<reference evidence="2 3" key="1">
    <citation type="submission" date="2018-08" db="EMBL/GenBank/DDBJ databases">
        <title>Recombination of ecologically and evolutionarily significant loci maintains genetic cohesion in the Pseudomonas syringae species complex.</title>
        <authorList>
            <person name="Dillon M."/>
            <person name="Thakur S."/>
            <person name="Almeida R.N.D."/>
            <person name="Weir B.S."/>
            <person name="Guttman D.S."/>
        </authorList>
    </citation>
    <scope>NUCLEOTIDE SEQUENCE [LARGE SCALE GENOMIC DNA]</scope>
    <source>
        <strain evidence="2 3">NCPPB2445</strain>
    </source>
</reference>